<dbReference type="InterPro" id="IPR000700">
    <property type="entry name" value="PAS-assoc_C"/>
</dbReference>
<dbReference type="AlphaFoldDB" id="E1RCD6"/>
<protein>
    <recommendedName>
        <fullName evidence="2">histidine kinase</fullName>
        <ecNumber evidence="2">2.7.13.3</ecNumber>
    </recommendedName>
</protein>
<evidence type="ECO:0000259" key="7">
    <source>
        <dbReference type="PROSITE" id="PS50112"/>
    </source>
</evidence>
<reference evidence="9 10" key="1">
    <citation type="journal article" date="2010" name="Stand. Genomic Sci.">
        <title>Complete genome sequence of Spirochaeta smaragdinae type strain (SEBR 4228).</title>
        <authorList>
            <person name="Mavromatis K."/>
            <person name="Yasawong M."/>
            <person name="Chertkov O."/>
            <person name="Lapidus A."/>
            <person name="Lucas S."/>
            <person name="Nolan M."/>
            <person name="Del Rio T.G."/>
            <person name="Tice H."/>
            <person name="Cheng J.F."/>
            <person name="Pitluck S."/>
            <person name="Liolios K."/>
            <person name="Ivanova N."/>
            <person name="Tapia R."/>
            <person name="Han C."/>
            <person name="Bruce D."/>
            <person name="Goodwin L."/>
            <person name="Pati A."/>
            <person name="Chen A."/>
            <person name="Palaniappan K."/>
            <person name="Land M."/>
            <person name="Hauser L."/>
            <person name="Chang Y.J."/>
            <person name="Jeffries C.D."/>
            <person name="Detter J.C."/>
            <person name="Rohde M."/>
            <person name="Brambilla E."/>
            <person name="Spring S."/>
            <person name="Goker M."/>
            <person name="Sikorski J."/>
            <person name="Woyke T."/>
            <person name="Bristow J."/>
            <person name="Eisen J.A."/>
            <person name="Markowitz V."/>
            <person name="Hugenholtz P."/>
            <person name="Klenk H.P."/>
            <person name="Kyrpides N.C."/>
        </authorList>
    </citation>
    <scope>NUCLEOTIDE SEQUENCE [LARGE SCALE GENOMIC DNA]</scope>
    <source>
        <strain evidence="10">DSM 11293 / JCM 15392 / SEBR 4228</strain>
    </source>
</reference>
<feature type="domain" description="Histidine kinase" evidence="6">
    <location>
        <begin position="317"/>
        <end position="513"/>
    </location>
</feature>
<evidence type="ECO:0000256" key="2">
    <source>
        <dbReference type="ARBA" id="ARBA00012438"/>
    </source>
</evidence>
<dbReference type="PANTHER" id="PTHR43304">
    <property type="entry name" value="PHYTOCHROME-LIKE PROTEIN CPH1"/>
    <property type="match status" value="1"/>
</dbReference>
<feature type="domain" description="PAC" evidence="8">
    <location>
        <begin position="131"/>
        <end position="184"/>
    </location>
</feature>
<dbReference type="InterPro" id="IPR036890">
    <property type="entry name" value="HATPase_C_sf"/>
</dbReference>
<keyword evidence="10" id="KW-1185">Reference proteome</keyword>
<keyword evidence="3" id="KW-0597">Phosphoprotein</keyword>
<dbReference type="SUPFAM" id="SSF55785">
    <property type="entry name" value="PYP-like sensor domain (PAS domain)"/>
    <property type="match status" value="2"/>
</dbReference>
<dbReference type="PROSITE" id="PS50113">
    <property type="entry name" value="PAC"/>
    <property type="match status" value="2"/>
</dbReference>
<dbReference type="RefSeq" id="WP_013253480.1">
    <property type="nucleotide sequence ID" value="NC_014364.1"/>
</dbReference>
<dbReference type="SUPFAM" id="SSF55874">
    <property type="entry name" value="ATPase domain of HSP90 chaperone/DNA topoisomerase II/histidine kinase"/>
    <property type="match status" value="1"/>
</dbReference>
<sequence>MAVEPVLPVPGEDEWEDCFDEAEKFLEEDPSSSNVVMDKQLLKKLLVQLHSLRDVELLWRNALESAGDGVWDWHIPSGRVFFSPSWKLMIGYRDDEISNRYEEWHSRVHPDDIAQAEKDLWDQIEGRTPSYRNQHRLRKKDGSWCWILDRGKVVERDREGKPLRMVGTHTDITAQVLLRQELERHRRFFTRAQEMGEIGHWKIDLKSRLADGSEETRKIYGVAEGFLTLEEVQSAPLPEYRALLDKALKELVEDGVPYDVEFRLRSGSGEILDVHSKAEYDRERNMLFGIIQNITDRKSAERQIRELLSEKELLLREVHHRVKNNMSLIVSLISLQSSELHNSEAVEALQELKGRVSGMQLLYDRLYRTDRYDRSALHDYLGELLFEIRRNLLPPGDLRIEVDIENIYLNIPKIFPIGIVVNELVTNAIKHAYPEEQKGVIMIRVKRLNPDQGLRIIVQDDGLGIREGISAQRGGGFGLEMVRLMVRQLSGDIALERLSPTGTAWHLTFQQLTPSLPLEQG</sequence>
<organism evidence="9 10">
    <name type="scientific">Sediminispirochaeta smaragdinae (strain DSM 11293 / JCM 15392 / SEBR 4228)</name>
    <name type="common">Spirochaeta smaragdinae</name>
    <dbReference type="NCBI Taxonomy" id="573413"/>
    <lineage>
        <taxon>Bacteria</taxon>
        <taxon>Pseudomonadati</taxon>
        <taxon>Spirochaetota</taxon>
        <taxon>Spirochaetia</taxon>
        <taxon>Spirochaetales</taxon>
        <taxon>Spirochaetaceae</taxon>
        <taxon>Sediminispirochaeta</taxon>
    </lineage>
</organism>
<dbReference type="eggNOG" id="COG3920">
    <property type="taxonomic scope" value="Bacteria"/>
</dbReference>
<dbReference type="InterPro" id="IPR005467">
    <property type="entry name" value="His_kinase_dom"/>
</dbReference>
<dbReference type="Pfam" id="PF08447">
    <property type="entry name" value="PAS_3"/>
    <property type="match status" value="2"/>
</dbReference>
<keyword evidence="5 9" id="KW-0418">Kinase</keyword>
<name>E1RCD6_SEDSS</name>
<dbReference type="SMART" id="SM00091">
    <property type="entry name" value="PAS"/>
    <property type="match status" value="1"/>
</dbReference>
<dbReference type="Gene3D" id="3.30.565.10">
    <property type="entry name" value="Histidine kinase-like ATPase, C-terminal domain"/>
    <property type="match status" value="1"/>
</dbReference>
<dbReference type="Proteomes" id="UP000002318">
    <property type="component" value="Chromosome"/>
</dbReference>
<dbReference type="CDD" id="cd00130">
    <property type="entry name" value="PAS"/>
    <property type="match status" value="1"/>
</dbReference>
<dbReference type="NCBIfam" id="TIGR00229">
    <property type="entry name" value="sensory_box"/>
    <property type="match status" value="1"/>
</dbReference>
<dbReference type="InterPro" id="IPR011495">
    <property type="entry name" value="Sig_transdc_His_kin_sub2_dim/P"/>
</dbReference>
<dbReference type="Pfam" id="PF07568">
    <property type="entry name" value="HisKA_2"/>
    <property type="match status" value="1"/>
</dbReference>
<keyword evidence="4" id="KW-0808">Transferase</keyword>
<gene>
    <name evidence="9" type="ordered locus">Spirs_0882</name>
</gene>
<feature type="domain" description="PAS" evidence="7">
    <location>
        <begin position="55"/>
        <end position="127"/>
    </location>
</feature>
<dbReference type="Pfam" id="PF02518">
    <property type="entry name" value="HATPase_c"/>
    <property type="match status" value="1"/>
</dbReference>
<dbReference type="PROSITE" id="PS50109">
    <property type="entry name" value="HIS_KIN"/>
    <property type="match status" value="1"/>
</dbReference>
<proteinExistence type="predicted"/>
<dbReference type="InterPro" id="IPR000014">
    <property type="entry name" value="PAS"/>
</dbReference>
<dbReference type="Gene3D" id="3.30.450.20">
    <property type="entry name" value="PAS domain"/>
    <property type="match status" value="3"/>
</dbReference>
<dbReference type="SMART" id="SM00387">
    <property type="entry name" value="HATPase_c"/>
    <property type="match status" value="1"/>
</dbReference>
<evidence type="ECO:0000259" key="6">
    <source>
        <dbReference type="PROSITE" id="PS50109"/>
    </source>
</evidence>
<evidence type="ECO:0000259" key="8">
    <source>
        <dbReference type="PROSITE" id="PS50113"/>
    </source>
</evidence>
<dbReference type="HOGENOM" id="CLU_522637_0_0_12"/>
<feature type="domain" description="PAC" evidence="8">
    <location>
        <begin position="258"/>
        <end position="306"/>
    </location>
</feature>
<dbReference type="GO" id="GO:0004673">
    <property type="term" value="F:protein histidine kinase activity"/>
    <property type="evidence" value="ECO:0007669"/>
    <property type="project" value="UniProtKB-EC"/>
</dbReference>
<evidence type="ECO:0000313" key="9">
    <source>
        <dbReference type="EMBL" id="ADK80016.1"/>
    </source>
</evidence>
<dbReference type="EC" id="2.7.13.3" evidence="2"/>
<evidence type="ECO:0000256" key="3">
    <source>
        <dbReference type="ARBA" id="ARBA00022553"/>
    </source>
</evidence>
<evidence type="ECO:0000256" key="1">
    <source>
        <dbReference type="ARBA" id="ARBA00000085"/>
    </source>
</evidence>
<dbReference type="PANTHER" id="PTHR43304:SF1">
    <property type="entry name" value="PAC DOMAIN-CONTAINING PROTEIN"/>
    <property type="match status" value="1"/>
</dbReference>
<evidence type="ECO:0000256" key="5">
    <source>
        <dbReference type="ARBA" id="ARBA00022777"/>
    </source>
</evidence>
<dbReference type="OrthoDB" id="9767435at2"/>
<dbReference type="KEGG" id="ssm:Spirs_0882"/>
<evidence type="ECO:0000256" key="4">
    <source>
        <dbReference type="ARBA" id="ARBA00022679"/>
    </source>
</evidence>
<dbReference type="InterPro" id="IPR013655">
    <property type="entry name" value="PAS_fold_3"/>
</dbReference>
<dbReference type="EMBL" id="CP002116">
    <property type="protein sequence ID" value="ADK80016.1"/>
    <property type="molecule type" value="Genomic_DNA"/>
</dbReference>
<comment type="catalytic activity">
    <reaction evidence="1">
        <text>ATP + protein L-histidine = ADP + protein N-phospho-L-histidine.</text>
        <dbReference type="EC" id="2.7.13.3"/>
    </reaction>
</comment>
<dbReference type="PROSITE" id="PS50112">
    <property type="entry name" value="PAS"/>
    <property type="match status" value="1"/>
</dbReference>
<dbReference type="InterPro" id="IPR052162">
    <property type="entry name" value="Sensor_kinase/Photoreceptor"/>
</dbReference>
<evidence type="ECO:0000313" key="10">
    <source>
        <dbReference type="Proteomes" id="UP000002318"/>
    </source>
</evidence>
<dbReference type="STRING" id="573413.Spirs_0882"/>
<dbReference type="eggNOG" id="COG2202">
    <property type="taxonomic scope" value="Bacteria"/>
</dbReference>
<dbReference type="InterPro" id="IPR001610">
    <property type="entry name" value="PAC"/>
</dbReference>
<dbReference type="InterPro" id="IPR003594">
    <property type="entry name" value="HATPase_dom"/>
</dbReference>
<dbReference type="InterPro" id="IPR035965">
    <property type="entry name" value="PAS-like_dom_sf"/>
</dbReference>
<accession>E1RCD6</accession>
<dbReference type="SMART" id="SM00086">
    <property type="entry name" value="PAC"/>
    <property type="match status" value="2"/>
</dbReference>